<dbReference type="InterPro" id="IPR036420">
    <property type="entry name" value="BRCT_dom_sf"/>
</dbReference>
<organism evidence="2 3">
    <name type="scientific">Neogobius melanostomus</name>
    <name type="common">round goby</name>
    <dbReference type="NCBI Taxonomy" id="47308"/>
    <lineage>
        <taxon>Eukaryota</taxon>
        <taxon>Metazoa</taxon>
        <taxon>Chordata</taxon>
        <taxon>Craniata</taxon>
        <taxon>Vertebrata</taxon>
        <taxon>Euteleostomi</taxon>
        <taxon>Actinopterygii</taxon>
        <taxon>Neopterygii</taxon>
        <taxon>Teleostei</taxon>
        <taxon>Neoteleostei</taxon>
        <taxon>Acanthomorphata</taxon>
        <taxon>Gobiaria</taxon>
        <taxon>Gobiiformes</taxon>
        <taxon>Gobioidei</taxon>
        <taxon>Gobiidae</taxon>
        <taxon>Benthophilinae</taxon>
        <taxon>Neogobiini</taxon>
        <taxon>Neogobius</taxon>
    </lineage>
</organism>
<feature type="domain" description="BRCT" evidence="1">
    <location>
        <begin position="30"/>
        <end position="91"/>
    </location>
</feature>
<dbReference type="Proteomes" id="UP000694523">
    <property type="component" value="Unplaced"/>
</dbReference>
<dbReference type="Ensembl" id="ENSNMLT00000031756.1">
    <property type="protein sequence ID" value="ENSNMLP00000028438.1"/>
    <property type="gene ID" value="ENSNMLG00000018088.1"/>
</dbReference>
<dbReference type="AlphaFoldDB" id="A0A8C6U4D9"/>
<proteinExistence type="predicted"/>
<name>A0A8C6U4D9_9GOBI</name>
<dbReference type="InterPro" id="IPR022047">
    <property type="entry name" value="Microcephalin-like"/>
</dbReference>
<evidence type="ECO:0000259" key="1">
    <source>
        <dbReference type="PROSITE" id="PS50172"/>
    </source>
</evidence>
<evidence type="ECO:0000313" key="3">
    <source>
        <dbReference type="Proteomes" id="UP000694523"/>
    </source>
</evidence>
<evidence type="ECO:0000313" key="2">
    <source>
        <dbReference type="Ensembl" id="ENSNMLP00000028438.1"/>
    </source>
</evidence>
<dbReference type="GO" id="GO:0000278">
    <property type="term" value="P:mitotic cell cycle"/>
    <property type="evidence" value="ECO:0007669"/>
    <property type="project" value="TreeGrafter"/>
</dbReference>
<accession>A0A8C6U4D9</accession>
<dbReference type="PROSITE" id="PS50172">
    <property type="entry name" value="BRCT"/>
    <property type="match status" value="1"/>
</dbReference>
<dbReference type="SUPFAM" id="SSF52113">
    <property type="entry name" value="BRCT domain"/>
    <property type="match status" value="1"/>
</dbReference>
<dbReference type="InterPro" id="IPR001357">
    <property type="entry name" value="BRCT_dom"/>
</dbReference>
<protein>
    <recommendedName>
        <fullName evidence="1">BRCT domain-containing protein</fullName>
    </recommendedName>
</protein>
<dbReference type="PANTHER" id="PTHR14625">
    <property type="entry name" value="MICROCEPHALIN"/>
    <property type="match status" value="1"/>
</dbReference>
<keyword evidence="3" id="KW-1185">Reference proteome</keyword>
<sequence length="158" mass="18067">ASASGNVVAYVDVWSPDKTENYCKPFIEQLQDMGAQVTKRFNKQVTHVVFSYGHPATWRNAKKRNVKLVSVLWVGRCHDEAVKVDEDLFPALDDTNKNKKKNMKTFLLQVNGPFCLFTVYTFKYKTNMYFSPSISNGGVALRAEAFSWKFPKCLHISM</sequence>
<dbReference type="PANTHER" id="PTHR14625:SF3">
    <property type="entry name" value="MICROCEPHALIN"/>
    <property type="match status" value="1"/>
</dbReference>
<dbReference type="Gene3D" id="3.40.50.10190">
    <property type="entry name" value="BRCT domain"/>
    <property type="match status" value="1"/>
</dbReference>
<reference evidence="2" key="1">
    <citation type="submission" date="2025-08" db="UniProtKB">
        <authorList>
            <consortium name="Ensembl"/>
        </authorList>
    </citation>
    <scope>IDENTIFICATION</scope>
</reference>
<dbReference type="Pfam" id="PF12738">
    <property type="entry name" value="PTCB-BRCT"/>
    <property type="match status" value="1"/>
</dbReference>
<dbReference type="CDD" id="cd17716">
    <property type="entry name" value="BRCT_microcephalin_rpt1"/>
    <property type="match status" value="1"/>
</dbReference>
<reference evidence="2" key="2">
    <citation type="submission" date="2025-09" db="UniProtKB">
        <authorList>
            <consortium name="Ensembl"/>
        </authorList>
    </citation>
    <scope>IDENTIFICATION</scope>
</reference>